<evidence type="ECO:0000256" key="9">
    <source>
        <dbReference type="ARBA" id="ARBA00041135"/>
    </source>
</evidence>
<gene>
    <name evidence="13" type="ORF">EDD36DRAFT_437775</name>
</gene>
<evidence type="ECO:0000256" key="5">
    <source>
        <dbReference type="ARBA" id="ARBA00023125"/>
    </source>
</evidence>
<dbReference type="PANTHER" id="PTHR31845">
    <property type="entry name" value="FINGER DOMAIN PROTEIN, PUTATIVE-RELATED"/>
    <property type="match status" value="1"/>
</dbReference>
<keyword evidence="6" id="KW-0804">Transcription</keyword>
<keyword evidence="14" id="KW-1185">Reference proteome</keyword>
<dbReference type="PROSITE" id="PS00463">
    <property type="entry name" value="ZN2_CY6_FUNGAL_1"/>
    <property type="match status" value="1"/>
</dbReference>
<evidence type="ECO:0000256" key="7">
    <source>
        <dbReference type="ARBA" id="ARBA00023242"/>
    </source>
</evidence>
<keyword evidence="2" id="KW-0479">Metal-binding</keyword>
<proteinExistence type="inferred from homology"/>
<feature type="region of interest" description="Disordered" evidence="11">
    <location>
        <begin position="536"/>
        <end position="555"/>
    </location>
</feature>
<dbReference type="GO" id="GO:0000981">
    <property type="term" value="F:DNA-binding transcription factor activity, RNA polymerase II-specific"/>
    <property type="evidence" value="ECO:0007669"/>
    <property type="project" value="InterPro"/>
</dbReference>
<reference evidence="13" key="1">
    <citation type="journal article" date="2022" name="bioRxiv">
        <title>Deciphering the potential niche of two novel black yeast fungi from a biological soil crust based on their genomes, phenotypes, and melanin regulation.</title>
        <authorList>
            <consortium name="DOE Joint Genome Institute"/>
            <person name="Carr E.C."/>
            <person name="Barton Q."/>
            <person name="Grambo S."/>
            <person name="Sullivan M."/>
            <person name="Renfro C.M."/>
            <person name="Kuo A."/>
            <person name="Pangilinan J."/>
            <person name="Lipzen A."/>
            <person name="Keymanesh K."/>
            <person name="Savage E."/>
            <person name="Barry K."/>
            <person name="Grigoriev I.V."/>
            <person name="Riekhof W.R."/>
            <person name="Harris S.S."/>
        </authorList>
    </citation>
    <scope>NUCLEOTIDE SEQUENCE</scope>
    <source>
        <strain evidence="13">JF 03-4F</strain>
    </source>
</reference>
<dbReference type="AlphaFoldDB" id="A0AAN6DWN0"/>
<keyword evidence="3" id="KW-0862">Zinc</keyword>
<evidence type="ECO:0000256" key="4">
    <source>
        <dbReference type="ARBA" id="ARBA00023015"/>
    </source>
</evidence>
<organism evidence="13 14">
    <name type="scientific">Exophiala viscosa</name>
    <dbReference type="NCBI Taxonomy" id="2486360"/>
    <lineage>
        <taxon>Eukaryota</taxon>
        <taxon>Fungi</taxon>
        <taxon>Dikarya</taxon>
        <taxon>Ascomycota</taxon>
        <taxon>Pezizomycotina</taxon>
        <taxon>Eurotiomycetes</taxon>
        <taxon>Chaetothyriomycetidae</taxon>
        <taxon>Chaetothyriales</taxon>
        <taxon>Herpotrichiellaceae</taxon>
        <taxon>Exophiala</taxon>
    </lineage>
</organism>
<dbReference type="Pfam" id="PF00172">
    <property type="entry name" value="Zn_clus"/>
    <property type="match status" value="1"/>
</dbReference>
<feature type="domain" description="Zn(2)-C6 fungal-type" evidence="12">
    <location>
        <begin position="12"/>
        <end position="43"/>
    </location>
</feature>
<dbReference type="Proteomes" id="UP001203852">
    <property type="component" value="Unassembled WGS sequence"/>
</dbReference>
<evidence type="ECO:0000256" key="10">
    <source>
        <dbReference type="ARBA" id="ARBA00042461"/>
    </source>
</evidence>
<evidence type="ECO:0000259" key="12">
    <source>
        <dbReference type="PROSITE" id="PS00463"/>
    </source>
</evidence>
<dbReference type="GO" id="GO:0008270">
    <property type="term" value="F:zinc ion binding"/>
    <property type="evidence" value="ECO:0007669"/>
    <property type="project" value="InterPro"/>
</dbReference>
<name>A0AAN6DWN0_9EURO</name>
<dbReference type="CDD" id="cd00067">
    <property type="entry name" value="GAL4"/>
    <property type="match status" value="1"/>
</dbReference>
<evidence type="ECO:0000313" key="13">
    <source>
        <dbReference type="EMBL" id="KAI1612814.1"/>
    </source>
</evidence>
<evidence type="ECO:0000256" key="1">
    <source>
        <dbReference type="ARBA" id="ARBA00004123"/>
    </source>
</evidence>
<dbReference type="InterPro" id="IPR051089">
    <property type="entry name" value="prtT"/>
</dbReference>
<keyword evidence="4" id="KW-0805">Transcription regulation</keyword>
<keyword evidence="5" id="KW-0238">DNA-binding</keyword>
<dbReference type="InterPro" id="IPR036864">
    <property type="entry name" value="Zn2-C6_fun-type_DNA-bd_sf"/>
</dbReference>
<sequence length="600" mass="67049">MPPLRGGRAPKACENCHKLKSRCWPSDNARGTCLRCETLSQPCSLDYTSAYSTPASASQRYRRRPTADTTGISAAVSVDERLERLESTVTALVNRLDSSNGSSTNSPPDPLPPPTRVPAPTSGEEQDQAPVFLIRNAANDVGVHSPEQVSVHPKQHSDVISIGLVPLSTAHSLLSLFHVHYGRWVKFTDDISTEALLLQVRKSPLLLCSIFLIAVRHTAQELADRLAPTLFEEAKRLIASSLLVVPQTIEFFQAALVLSLWSTTIGQVPLSVDSWLLTGYALQQCLASPLFNEVFQADVRLAINHKHHSALCMWNHLCVAHLQYCVGTRRQALLNQSQVDRCLRILDTDNVTNFEARMVAEVKLYWIVYEKCCGSQVNVADTKAALKAWQEDWAALFDEPRAQFLKMGFNFAHLLAYCQSLKSARAVMRSPILAEMIERSRVIINLAMDTTDERTRHLTDHIYHTITFSALTLCRLVHTYESKLRAANHDIYALDALVYRLVGWLRSIGLPCHAAHILGDVVSAQFKKLRPNFQPEPVYGTSSTPNRSHEGTVMDHPTLPLPEDVAFQFPDFIGAELFDLNDDTSWPQWDMLMSDTDMSV</sequence>
<feature type="compositionally biased region" description="Pro residues" evidence="11">
    <location>
        <begin position="107"/>
        <end position="117"/>
    </location>
</feature>
<accession>A0AAN6DWN0</accession>
<keyword evidence="7" id="KW-0539">Nucleus</keyword>
<feature type="region of interest" description="Disordered" evidence="11">
    <location>
        <begin position="95"/>
        <end position="126"/>
    </location>
</feature>
<dbReference type="EMBL" id="MU404354">
    <property type="protein sequence ID" value="KAI1612814.1"/>
    <property type="molecule type" value="Genomic_DNA"/>
</dbReference>
<dbReference type="GO" id="GO:0000976">
    <property type="term" value="F:transcription cis-regulatory region binding"/>
    <property type="evidence" value="ECO:0007669"/>
    <property type="project" value="TreeGrafter"/>
</dbReference>
<comment type="subcellular location">
    <subcellularLocation>
        <location evidence="1">Nucleus</location>
    </subcellularLocation>
</comment>
<evidence type="ECO:0000256" key="6">
    <source>
        <dbReference type="ARBA" id="ARBA00023163"/>
    </source>
</evidence>
<evidence type="ECO:0000256" key="3">
    <source>
        <dbReference type="ARBA" id="ARBA00022833"/>
    </source>
</evidence>
<dbReference type="SUPFAM" id="SSF57701">
    <property type="entry name" value="Zn2/Cys6 DNA-binding domain"/>
    <property type="match status" value="1"/>
</dbReference>
<evidence type="ECO:0000313" key="14">
    <source>
        <dbReference type="Proteomes" id="UP001203852"/>
    </source>
</evidence>
<protein>
    <recommendedName>
        <fullName evidence="9">Transcriptional activator of proteases prtT</fullName>
    </recommendedName>
    <alternativeName>
        <fullName evidence="10">Zn(2)-C6 zinc finger-containing protein prtT</fullName>
    </alternativeName>
</protein>
<comment type="caution">
    <text evidence="13">The sequence shown here is derived from an EMBL/GenBank/DDBJ whole genome shotgun (WGS) entry which is preliminary data.</text>
</comment>
<evidence type="ECO:0000256" key="2">
    <source>
        <dbReference type="ARBA" id="ARBA00022723"/>
    </source>
</evidence>
<evidence type="ECO:0000256" key="11">
    <source>
        <dbReference type="SAM" id="MobiDB-lite"/>
    </source>
</evidence>
<comment type="similarity">
    <text evidence="8">Belongs to the prtT family.</text>
</comment>
<evidence type="ECO:0000256" key="8">
    <source>
        <dbReference type="ARBA" id="ARBA00038134"/>
    </source>
</evidence>
<dbReference type="GO" id="GO:0005634">
    <property type="term" value="C:nucleus"/>
    <property type="evidence" value="ECO:0007669"/>
    <property type="project" value="UniProtKB-SubCell"/>
</dbReference>
<dbReference type="Gene3D" id="4.10.240.10">
    <property type="entry name" value="Zn(2)-C6 fungal-type DNA-binding domain"/>
    <property type="match status" value="1"/>
</dbReference>
<dbReference type="InterPro" id="IPR001138">
    <property type="entry name" value="Zn2Cys6_DnaBD"/>
</dbReference>
<dbReference type="SMART" id="SM00066">
    <property type="entry name" value="GAL4"/>
    <property type="match status" value="1"/>
</dbReference>
<dbReference type="PANTHER" id="PTHR31845:SF34">
    <property type="entry name" value="TRANSCRIPTIONAL ACTIVATOR OF PROTEASES PRTT"/>
    <property type="match status" value="1"/>
</dbReference>